<organism evidence="1 2">
    <name type="scientific">Lasiodiplodia mahajangana</name>
    <dbReference type="NCBI Taxonomy" id="1108764"/>
    <lineage>
        <taxon>Eukaryota</taxon>
        <taxon>Fungi</taxon>
        <taxon>Dikarya</taxon>
        <taxon>Ascomycota</taxon>
        <taxon>Pezizomycotina</taxon>
        <taxon>Dothideomycetes</taxon>
        <taxon>Dothideomycetes incertae sedis</taxon>
        <taxon>Botryosphaeriales</taxon>
        <taxon>Botryosphaeriaceae</taxon>
        <taxon>Lasiodiplodia</taxon>
    </lineage>
</organism>
<sequence length="1367" mass="152885">MPRFIKRRGKAGLIRNVEKRDAQAQDESANVTSTKRVRSSELLRGGSDLAMFDAGYEGDDDFSDAFEPLTGATDFDDADLAEMLVQDAEDDDFVVQPDENGRLRLIEEEMPSTTELQALADYQYRGEDVETHEDEAEDIFDDDNTPTPESVTEGRESATLEPTPGETSATLSGEELEPPIVDPFQSSIVKHTRRSHDMNDFTMAMGLYCIRNGVSRKEYAMLKEMLELLKDGEGIQKLDKLPTTVDTLKRYVKEELPLLEIRSQPVALNPDKLPSSRLRAAEVAGSIVDQPKQDMFFFNPIEFFKSIFASKLAASMHFGMAKLVDNPSEAYHSAQWAASIRTTSGEFAYYPDAPRGEEDEDEAHVQDYDGRDPIFPGDMIEFRCAHHVCNTCRPKEGVEDETRGTHIGQIMEIYRDYRTSRRLGQIGADEKNPVDEDSEGDIIFVVGRLWPGPKLLAINERVKLQIKINPVKKGDFHPRELVLVQDPLEYVSASMVVRRLTYVDFDYSFQSQHSFDDDFKPGLTRRFIRRAYSRSTLSFMPIGRVSPVPGVLEMLEFGREALVNAFVKPNGVSVRSFPVFVFSDGFGLYRTMFKSCMGVYIEIAALPKDEHARQINVFPLTLGPHGSNFTDVIKALEPMKALDKGLVVQVNGQEVVLCAPVLAFTGDMPQQQVNSGALGVTANKGCRSCEVTANKRGDLNFDTISNMRGHFEALRQRRALDELPTKAAKKKLSTETGLSLERPAMLEMAPALDLITTRPSDAAHSEFGGITKMLHQLLLDSAIKPQTVVDYARVLRKMPFPPGWAAIQSPYHVMSYSLQEHARWSILMTVIARCWLREDHLKAPFVRAMKVAFKDELDHGDFGANATAVDILIGVLTATVRTNCLLGGDQIDVQSRNPQVFMDIVYKGRQLFQKLCLAASIAAGRPRGTHAAARASSRVGLSLAPSVAPSEAGSVMASVEQDVEGDINVGHLSASQKAEKYTQWANRPNVHIGLHYRDVFHRYGLVSLLMVLSGELKHKVYIRVESKDFGYIPKPLDTDDSPSIQTAAPRYMSEFLLFNAVVPFQPPRNLPLGIKVKRAGEKLVVTQTNHRSPERDLFEYENLVQTIRLALIDGFKHSEPEITTMLQDLSKTVPTIFAGLLPHDHDISRDDAEDLDDPSISIKIVSDGNHYQPSALVRIREKHCKEVLGLPVRESGMSVAFRAKLRDAYRTDYEKNIIATGGSRFKWWKKVSFSKSHSTATSRRVVLHRGHYITYRGGCKGRLDQFFTHETPPGSGTLYLFCVVTPVIDLPGRVDLLTQLPILQVSSGQSLTTSDDQSNQEIVGLSALEDFGLYMIPFTQDETGWNLITDSQPTDEVLFVNWRIHFV</sequence>
<evidence type="ECO:0000313" key="1">
    <source>
        <dbReference type="EMBL" id="KAJ8132205.1"/>
    </source>
</evidence>
<name>A0ACC2JXS1_9PEZI</name>
<gene>
    <name evidence="1" type="ORF">O1611_g1419</name>
</gene>
<evidence type="ECO:0000313" key="2">
    <source>
        <dbReference type="Proteomes" id="UP001153332"/>
    </source>
</evidence>
<accession>A0ACC2JXS1</accession>
<proteinExistence type="predicted"/>
<protein>
    <submittedName>
        <fullName evidence="1">Uncharacterized protein</fullName>
    </submittedName>
</protein>
<dbReference type="Proteomes" id="UP001153332">
    <property type="component" value="Unassembled WGS sequence"/>
</dbReference>
<comment type="caution">
    <text evidence="1">The sequence shown here is derived from an EMBL/GenBank/DDBJ whole genome shotgun (WGS) entry which is preliminary data.</text>
</comment>
<dbReference type="EMBL" id="JAPUUL010000164">
    <property type="protein sequence ID" value="KAJ8132205.1"/>
    <property type="molecule type" value="Genomic_DNA"/>
</dbReference>
<reference evidence="1" key="1">
    <citation type="submission" date="2022-12" db="EMBL/GenBank/DDBJ databases">
        <title>Genome Sequence of Lasiodiplodia mahajangana.</title>
        <authorList>
            <person name="Buettner E."/>
        </authorList>
    </citation>
    <scope>NUCLEOTIDE SEQUENCE</scope>
    <source>
        <strain evidence="1">VT137</strain>
    </source>
</reference>
<keyword evidence="2" id="KW-1185">Reference proteome</keyword>